<dbReference type="AlphaFoldDB" id="A0A8H2ZJI0"/>
<reference evidence="2" key="1">
    <citation type="submission" date="2020-10" db="EMBL/GenBank/DDBJ databases">
        <authorList>
            <person name="Kusch S."/>
        </authorList>
    </citation>
    <scope>NUCLEOTIDE SEQUENCE</scope>
    <source>
        <strain evidence="2">SwB9</strain>
    </source>
</reference>
<proteinExistence type="predicted"/>
<comment type="caution">
    <text evidence="2">The sequence shown here is derived from an EMBL/GenBank/DDBJ whole genome shotgun (WGS) entry which is preliminary data.</text>
</comment>
<evidence type="ECO:0000256" key="1">
    <source>
        <dbReference type="SAM" id="MobiDB-lite"/>
    </source>
</evidence>
<feature type="compositionally biased region" description="Basic and acidic residues" evidence="1">
    <location>
        <begin position="82"/>
        <end position="105"/>
    </location>
</feature>
<dbReference type="EMBL" id="CAJHIA010000002">
    <property type="protein sequence ID" value="CAD6440115.1"/>
    <property type="molecule type" value="Genomic_DNA"/>
</dbReference>
<evidence type="ECO:0000313" key="3">
    <source>
        <dbReference type="Proteomes" id="UP000624404"/>
    </source>
</evidence>
<protein>
    <submittedName>
        <fullName evidence="2">89442efa-42e6-4855-bd97-f37a53cf1708</fullName>
    </submittedName>
</protein>
<organism evidence="2 3">
    <name type="scientific">Sclerotinia trifoliorum</name>
    <dbReference type="NCBI Taxonomy" id="28548"/>
    <lineage>
        <taxon>Eukaryota</taxon>
        <taxon>Fungi</taxon>
        <taxon>Dikarya</taxon>
        <taxon>Ascomycota</taxon>
        <taxon>Pezizomycotina</taxon>
        <taxon>Leotiomycetes</taxon>
        <taxon>Helotiales</taxon>
        <taxon>Sclerotiniaceae</taxon>
        <taxon>Sclerotinia</taxon>
    </lineage>
</organism>
<sequence>MPQTTETKFKILIAALSQFSKNENDFLPTPDYNRLARDLGLSGYASAKGVWRRLRNELIRAGHEDLRIRNGPGRPRSPVRRRGADELIPRKEISKAEKDKVGAESDGEVVMKELDSINYKA</sequence>
<keyword evidence="3" id="KW-1185">Reference proteome</keyword>
<name>A0A8H2ZJI0_9HELO</name>
<dbReference type="Proteomes" id="UP000624404">
    <property type="component" value="Unassembled WGS sequence"/>
</dbReference>
<gene>
    <name evidence="2" type="ORF">SCLTRI_LOCUS730</name>
</gene>
<evidence type="ECO:0000313" key="2">
    <source>
        <dbReference type="EMBL" id="CAD6440115.1"/>
    </source>
</evidence>
<dbReference type="OrthoDB" id="3512377at2759"/>
<feature type="region of interest" description="Disordered" evidence="1">
    <location>
        <begin position="69"/>
        <end position="105"/>
    </location>
</feature>
<accession>A0A8H2ZJI0</accession>